<accession>A0A5B9NC59</accession>
<evidence type="ECO:0000313" key="2">
    <source>
        <dbReference type="Proteomes" id="UP000323801"/>
    </source>
</evidence>
<proteinExistence type="predicted"/>
<keyword evidence="2" id="KW-1185">Reference proteome</keyword>
<dbReference type="EMBL" id="MN101220">
    <property type="protein sequence ID" value="QEG10126.1"/>
    <property type="molecule type" value="Genomic_DNA"/>
</dbReference>
<sequence length="68" mass="7874">MIKYDVYTLLGRRYRVRMDLPMWRLSEYYNPYLGVFRTSGTSAANVVLHAKAVLVARNVVFKDGLCSQ</sequence>
<protein>
    <submittedName>
        <fullName evidence="1">Uncharacterized protein</fullName>
    </submittedName>
</protein>
<evidence type="ECO:0000313" key="1">
    <source>
        <dbReference type="EMBL" id="QEG10126.1"/>
    </source>
</evidence>
<organism evidence="1 2">
    <name type="scientific">Klebsiella phage KMI6</name>
    <dbReference type="NCBI Taxonomy" id="2601617"/>
    <lineage>
        <taxon>Viruses</taxon>
        <taxon>Duplodnaviria</taxon>
        <taxon>Heunggongvirae</taxon>
        <taxon>Uroviricota</taxon>
        <taxon>Caudoviricetes</taxon>
        <taxon>Autographivirales</taxon>
        <taxon>Autoscriptoviridae</taxon>
        <taxon>Slopekvirinae</taxon>
        <taxon>Drulisvirus</taxon>
        <taxon>Drulisvirus KMI6</taxon>
    </lineage>
</organism>
<dbReference type="Proteomes" id="UP000323801">
    <property type="component" value="Segment"/>
</dbReference>
<reference evidence="1 2" key="1">
    <citation type="submission" date="2019-06" db="EMBL/GenBank/DDBJ databases">
        <title>Comparative genomics of Klebsiella bacteriophages in the elucidation of host range specificity.</title>
        <authorList>
            <person name="Ku H."/>
            <person name="Brown T."/>
            <person name="Kabwe M."/>
            <person name="Chan H.T."/>
            <person name="Petrovski S."/>
            <person name="Tucci J."/>
        </authorList>
    </citation>
    <scope>NUCLEOTIDE SEQUENCE [LARGE SCALE GENOMIC DNA]</scope>
</reference>
<gene>
    <name evidence="1" type="ORF">KMI6_17</name>
</gene>
<name>A0A5B9NC59_9CAUD</name>